<name>A0A397WK20_PHOVU</name>
<protein>
    <submittedName>
        <fullName evidence="1">Uncharacterized protein</fullName>
    </submittedName>
</protein>
<dbReference type="AlphaFoldDB" id="A0A397WK20"/>
<reference evidence="1 2" key="1">
    <citation type="journal article" date="2019" name="Nat. Commun.">
        <title>Gram positive-like bacteriocins with broad spectrum anti-Bacteroidales activity encoded on mobile elements of the human gut microbiota.</title>
        <authorList>
            <person name="Bechon N."/>
            <person name="Coyne M.J.Jr."/>
            <person name="Laclare-Mceneany V."/>
            <person name="Chatzidaki-Livanis M."/>
            <person name="Ghigo J.-M."/>
            <person name="Comstock L.E."/>
        </authorList>
    </citation>
    <scope>NUCLEOTIDE SEQUENCE [LARGE SCALE GENOMIC DNA]</scope>
    <source>
        <strain evidence="1 2">CL01T12C17</strain>
    </source>
</reference>
<dbReference type="Proteomes" id="UP000408523">
    <property type="component" value="Unassembled WGS sequence"/>
</dbReference>
<evidence type="ECO:0000313" key="2">
    <source>
        <dbReference type="Proteomes" id="UP000408523"/>
    </source>
</evidence>
<sequence>MEIHFGSIGKYRTLYLRFIYQEMKSCAKMKLVFIFGQCIMTIMCLYSVFCAFGMTLASIDIKCIRK</sequence>
<gene>
    <name evidence="1" type="ORF">EH214_01804</name>
</gene>
<evidence type="ECO:0000313" key="1">
    <source>
        <dbReference type="EMBL" id="TSE48997.1"/>
    </source>
</evidence>
<accession>A0A397WK20</accession>
<dbReference type="EMBL" id="RWHZ01000019">
    <property type="protein sequence ID" value="TSE48997.1"/>
    <property type="molecule type" value="Genomic_DNA"/>
</dbReference>
<organism evidence="1 2">
    <name type="scientific">Phocaeicola vulgatus</name>
    <name type="common">Bacteroides vulgatus</name>
    <dbReference type="NCBI Taxonomy" id="821"/>
    <lineage>
        <taxon>Bacteria</taxon>
        <taxon>Pseudomonadati</taxon>
        <taxon>Bacteroidota</taxon>
        <taxon>Bacteroidia</taxon>
        <taxon>Bacteroidales</taxon>
        <taxon>Bacteroidaceae</taxon>
        <taxon>Phocaeicola</taxon>
    </lineage>
</organism>
<proteinExistence type="predicted"/>
<comment type="caution">
    <text evidence="1">The sequence shown here is derived from an EMBL/GenBank/DDBJ whole genome shotgun (WGS) entry which is preliminary data.</text>
</comment>